<dbReference type="PANTHER" id="PTHR10285">
    <property type="entry name" value="URIDINE KINASE"/>
    <property type="match status" value="1"/>
</dbReference>
<dbReference type="GO" id="GO:0004849">
    <property type="term" value="F:uridine kinase activity"/>
    <property type="evidence" value="ECO:0007669"/>
    <property type="project" value="UniProtKB-EC"/>
</dbReference>
<evidence type="ECO:0000313" key="8">
    <source>
        <dbReference type="Proteomes" id="UP001595379"/>
    </source>
</evidence>
<evidence type="ECO:0000256" key="4">
    <source>
        <dbReference type="ARBA" id="ARBA00022741"/>
    </source>
</evidence>
<dbReference type="PRINTS" id="PR00988">
    <property type="entry name" value="URIDINKINASE"/>
</dbReference>
<dbReference type="RefSeq" id="WP_343164502.1">
    <property type="nucleotide sequence ID" value="NZ_JBHRSV010000016.1"/>
</dbReference>
<keyword evidence="4" id="KW-0547">Nucleotide-binding</keyword>
<comment type="caution">
    <text evidence="7">The sequence shown here is derived from an EMBL/GenBank/DDBJ whole genome shotgun (WGS) entry which is preliminary data.</text>
</comment>
<dbReference type="InterPro" id="IPR006083">
    <property type="entry name" value="PRK/URK"/>
</dbReference>
<keyword evidence="3 7" id="KW-0808">Transferase</keyword>
<name>A0ABV6ZXR7_9PROT</name>
<evidence type="ECO:0000313" key="7">
    <source>
        <dbReference type="EMBL" id="MFC2926187.1"/>
    </source>
</evidence>
<dbReference type="Pfam" id="PF00485">
    <property type="entry name" value="PRK"/>
    <property type="match status" value="1"/>
</dbReference>
<evidence type="ECO:0000259" key="6">
    <source>
        <dbReference type="Pfam" id="PF00485"/>
    </source>
</evidence>
<dbReference type="Proteomes" id="UP001595379">
    <property type="component" value="Unassembled WGS sequence"/>
</dbReference>
<dbReference type="CDD" id="cd02023">
    <property type="entry name" value="UMPK"/>
    <property type="match status" value="1"/>
</dbReference>
<reference evidence="8" key="1">
    <citation type="journal article" date="2019" name="Int. J. Syst. Evol. Microbiol.">
        <title>The Global Catalogue of Microorganisms (GCM) 10K type strain sequencing project: providing services to taxonomists for standard genome sequencing and annotation.</title>
        <authorList>
            <consortium name="The Broad Institute Genomics Platform"/>
            <consortium name="The Broad Institute Genome Sequencing Center for Infectious Disease"/>
            <person name="Wu L."/>
            <person name="Ma J."/>
        </authorList>
    </citation>
    <scope>NUCLEOTIDE SEQUENCE [LARGE SCALE GENOMIC DNA]</scope>
    <source>
        <strain evidence="8">KCTC 52487</strain>
    </source>
</reference>
<dbReference type="InterPro" id="IPR027417">
    <property type="entry name" value="P-loop_NTPase"/>
</dbReference>
<keyword evidence="5 7" id="KW-0418">Kinase</keyword>
<sequence length="218" mass="24232">MKTILVAVSGGSASGKTTLAEAVRRGLEPVETRLIREDEYYVDSSEIPGFDPLRFNFDDVSAHDHALLARHLSALKKGKGVDAPLYDFVTHSRSKQTRHLSPAEVVIVEGIHVLSDPDLMALYDLTVYVDAPSDVRLARRILRDVRERGRSVESVVIQYLRTVRPMHLKYTEPAKAIADIVVNNDAAAADPELEALRPSFDLLARPVIERIRALRSGQ</sequence>
<dbReference type="EC" id="2.7.1.48" evidence="2"/>
<dbReference type="InterPro" id="IPR000764">
    <property type="entry name" value="Uridine_kinase-like"/>
</dbReference>
<dbReference type="Gene3D" id="3.40.50.300">
    <property type="entry name" value="P-loop containing nucleotide triphosphate hydrolases"/>
    <property type="match status" value="1"/>
</dbReference>
<proteinExistence type="predicted"/>
<feature type="domain" description="Phosphoribulokinase/uridine kinase" evidence="6">
    <location>
        <begin position="6"/>
        <end position="183"/>
    </location>
</feature>
<evidence type="ECO:0000256" key="1">
    <source>
        <dbReference type="ARBA" id="ARBA00004690"/>
    </source>
</evidence>
<dbReference type="NCBIfam" id="NF004018">
    <property type="entry name" value="PRK05480.1"/>
    <property type="match status" value="1"/>
</dbReference>
<protein>
    <recommendedName>
        <fullName evidence="2">uridine/cytidine kinase</fullName>
        <ecNumber evidence="2">2.7.1.48</ecNumber>
    </recommendedName>
</protein>
<organism evidence="7 8">
    <name type="scientific">Hyphobacterium vulgare</name>
    <dbReference type="NCBI Taxonomy" id="1736751"/>
    <lineage>
        <taxon>Bacteria</taxon>
        <taxon>Pseudomonadati</taxon>
        <taxon>Pseudomonadota</taxon>
        <taxon>Alphaproteobacteria</taxon>
        <taxon>Maricaulales</taxon>
        <taxon>Maricaulaceae</taxon>
        <taxon>Hyphobacterium</taxon>
    </lineage>
</organism>
<evidence type="ECO:0000256" key="3">
    <source>
        <dbReference type="ARBA" id="ARBA00022679"/>
    </source>
</evidence>
<evidence type="ECO:0000256" key="2">
    <source>
        <dbReference type="ARBA" id="ARBA00012137"/>
    </source>
</evidence>
<dbReference type="EMBL" id="JBHRSV010000016">
    <property type="protein sequence ID" value="MFC2926187.1"/>
    <property type="molecule type" value="Genomic_DNA"/>
</dbReference>
<evidence type="ECO:0000256" key="5">
    <source>
        <dbReference type="ARBA" id="ARBA00022777"/>
    </source>
</evidence>
<keyword evidence="8" id="KW-1185">Reference proteome</keyword>
<comment type="pathway">
    <text evidence="1">Pyrimidine metabolism; UMP biosynthesis via salvage pathway; UMP from uridine: step 1/1.</text>
</comment>
<gene>
    <name evidence="7" type="primary">udk</name>
    <name evidence="7" type="ORF">ACFOOR_08715</name>
</gene>
<dbReference type="SUPFAM" id="SSF52540">
    <property type="entry name" value="P-loop containing nucleoside triphosphate hydrolases"/>
    <property type="match status" value="1"/>
</dbReference>
<accession>A0ABV6ZXR7</accession>